<organism evidence="2 3">
    <name type="scientific">Nocardia puris</name>
    <dbReference type="NCBI Taxonomy" id="208602"/>
    <lineage>
        <taxon>Bacteria</taxon>
        <taxon>Bacillati</taxon>
        <taxon>Actinomycetota</taxon>
        <taxon>Actinomycetes</taxon>
        <taxon>Mycobacteriales</taxon>
        <taxon>Nocardiaceae</taxon>
        <taxon>Nocardia</taxon>
    </lineage>
</organism>
<dbReference type="EMBL" id="QNRE01000012">
    <property type="protein sequence ID" value="RBO87024.1"/>
    <property type="molecule type" value="Genomic_DNA"/>
</dbReference>
<dbReference type="OrthoDB" id="4571338at2"/>
<evidence type="ECO:0008006" key="4">
    <source>
        <dbReference type="Google" id="ProtNLM"/>
    </source>
</evidence>
<dbReference type="Proteomes" id="UP000252586">
    <property type="component" value="Unassembled WGS sequence"/>
</dbReference>
<name>A0A366DC79_9NOCA</name>
<dbReference type="STRING" id="1210090.GCA_001613185_01341"/>
<dbReference type="AlphaFoldDB" id="A0A366DC79"/>
<feature type="compositionally biased region" description="Low complexity" evidence="1">
    <location>
        <begin position="15"/>
        <end position="24"/>
    </location>
</feature>
<feature type="region of interest" description="Disordered" evidence="1">
    <location>
        <begin position="1"/>
        <end position="24"/>
    </location>
</feature>
<gene>
    <name evidence="2" type="ORF">DFR74_112201</name>
</gene>
<evidence type="ECO:0000313" key="3">
    <source>
        <dbReference type="Proteomes" id="UP000252586"/>
    </source>
</evidence>
<proteinExistence type="predicted"/>
<comment type="caution">
    <text evidence="2">The sequence shown here is derived from an EMBL/GenBank/DDBJ whole genome shotgun (WGS) entry which is preliminary data.</text>
</comment>
<protein>
    <recommendedName>
        <fullName evidence="4">Tail assembly chaperone</fullName>
    </recommendedName>
</protein>
<evidence type="ECO:0000313" key="2">
    <source>
        <dbReference type="EMBL" id="RBO87024.1"/>
    </source>
</evidence>
<sequence>MPAPRKTPARKAPAKKTAAPKPADAAAAARNAAFESLRQRAAGIEFVEANIEPYVLGPDMGFDPPIVIKWPENDAVRWSLELAARRGDAVAFIGALVSDPDMLRIIAATYDQPDAKRILYGLYLRLQDHFFGAGAGDVPGGTPAS</sequence>
<evidence type="ECO:0000256" key="1">
    <source>
        <dbReference type="SAM" id="MobiDB-lite"/>
    </source>
</evidence>
<accession>A0A366DC79</accession>
<dbReference type="RefSeq" id="WP_067504964.1">
    <property type="nucleotide sequence ID" value="NZ_QNRE01000012.1"/>
</dbReference>
<keyword evidence="3" id="KW-1185">Reference proteome</keyword>
<reference evidence="2 3" key="1">
    <citation type="submission" date="2018-06" db="EMBL/GenBank/DDBJ databases">
        <title>Genomic Encyclopedia of Type Strains, Phase IV (KMG-IV): sequencing the most valuable type-strain genomes for metagenomic binning, comparative biology and taxonomic classification.</title>
        <authorList>
            <person name="Goeker M."/>
        </authorList>
    </citation>
    <scope>NUCLEOTIDE SEQUENCE [LARGE SCALE GENOMIC DNA]</scope>
    <source>
        <strain evidence="2 3">DSM 44599</strain>
    </source>
</reference>